<protein>
    <submittedName>
        <fullName evidence="5">4-oxalocrotonate tautomerase</fullName>
    </submittedName>
</protein>
<dbReference type="EMBL" id="BMWV01000002">
    <property type="protein sequence ID" value="GGY30710.1"/>
    <property type="molecule type" value="Genomic_DNA"/>
</dbReference>
<dbReference type="Proteomes" id="UP000628442">
    <property type="component" value="Unassembled WGS sequence"/>
</dbReference>
<evidence type="ECO:0000313" key="6">
    <source>
        <dbReference type="Proteomes" id="UP000292307"/>
    </source>
</evidence>
<dbReference type="InterPro" id="IPR004370">
    <property type="entry name" value="4-OT-like_dom"/>
</dbReference>
<name>A0A411X7J7_9BURK</name>
<evidence type="ECO:0000313" key="4">
    <source>
        <dbReference type="EMBL" id="GGY30710.1"/>
    </source>
</evidence>
<reference evidence="4" key="3">
    <citation type="submission" date="2022-12" db="EMBL/GenBank/DDBJ databases">
        <authorList>
            <person name="Sun Q."/>
            <person name="Kim S."/>
        </authorList>
    </citation>
    <scope>NUCLEOTIDE SEQUENCE</scope>
    <source>
        <strain evidence="4">KCTC 12343</strain>
    </source>
</reference>
<organism evidence="4 7">
    <name type="scientific">Pseudoduganella albidiflava</name>
    <dbReference type="NCBI Taxonomy" id="321983"/>
    <lineage>
        <taxon>Bacteria</taxon>
        <taxon>Pseudomonadati</taxon>
        <taxon>Pseudomonadota</taxon>
        <taxon>Betaproteobacteria</taxon>
        <taxon>Burkholderiales</taxon>
        <taxon>Oxalobacteraceae</taxon>
        <taxon>Telluria group</taxon>
        <taxon>Pseudoduganella</taxon>
    </lineage>
</organism>
<reference evidence="5 6" key="2">
    <citation type="submission" date="2019-02" db="EMBL/GenBank/DDBJ databases">
        <title>Draft Genome Sequences of Six Type Strains of the Genus Massilia.</title>
        <authorList>
            <person name="Miess H."/>
            <person name="Frediansyhah A."/>
            <person name="Gross H."/>
        </authorList>
    </citation>
    <scope>NUCLEOTIDE SEQUENCE [LARGE SCALE GENOMIC DNA]</scope>
    <source>
        <strain evidence="5 6">DSM 17472</strain>
    </source>
</reference>
<evidence type="ECO:0000313" key="7">
    <source>
        <dbReference type="Proteomes" id="UP000628442"/>
    </source>
</evidence>
<evidence type="ECO:0000313" key="5">
    <source>
        <dbReference type="EMBL" id="QBI04902.1"/>
    </source>
</evidence>
<dbReference type="Pfam" id="PF01361">
    <property type="entry name" value="Tautomerase"/>
    <property type="match status" value="2"/>
</dbReference>
<keyword evidence="6" id="KW-1185">Reference proteome</keyword>
<dbReference type="SUPFAM" id="SSF55331">
    <property type="entry name" value="Tautomerase/MIF"/>
    <property type="match status" value="2"/>
</dbReference>
<dbReference type="Gene3D" id="3.30.429.10">
    <property type="entry name" value="Macrophage Migration Inhibitory Factor"/>
    <property type="match status" value="2"/>
</dbReference>
<reference evidence="4" key="1">
    <citation type="journal article" date="2014" name="Int. J. Syst. Evol. Microbiol.">
        <title>Complete genome sequence of Corynebacterium casei LMG S-19264T (=DSM 44701T), isolated from a smear-ripened cheese.</title>
        <authorList>
            <consortium name="US DOE Joint Genome Institute (JGI-PGF)"/>
            <person name="Walter F."/>
            <person name="Albersmeier A."/>
            <person name="Kalinowski J."/>
            <person name="Ruckert C."/>
        </authorList>
    </citation>
    <scope>NUCLEOTIDE SEQUENCE</scope>
    <source>
        <strain evidence="4">KCTC 12343</strain>
    </source>
</reference>
<dbReference type="InterPro" id="IPR014347">
    <property type="entry name" value="Tautomerase/MIF_sf"/>
</dbReference>
<dbReference type="GO" id="GO:0016853">
    <property type="term" value="F:isomerase activity"/>
    <property type="evidence" value="ECO:0007669"/>
    <property type="project" value="UniProtKB-KW"/>
</dbReference>
<feature type="domain" description="4-oxalocrotonate tautomerase-like" evidence="3">
    <location>
        <begin position="9"/>
        <end position="56"/>
    </location>
</feature>
<keyword evidence="2" id="KW-0413">Isomerase</keyword>
<dbReference type="PANTHER" id="PTHR35530">
    <property type="entry name" value="TAUTOMERASE-RELATED"/>
    <property type="match status" value="1"/>
</dbReference>
<feature type="domain" description="4-oxalocrotonate tautomerase-like" evidence="3">
    <location>
        <begin position="79"/>
        <end position="127"/>
    </location>
</feature>
<dbReference type="Proteomes" id="UP000292307">
    <property type="component" value="Chromosome"/>
</dbReference>
<dbReference type="OrthoDB" id="8527422at2"/>
<sequence>MPTIEAFIAEGYSHRQKQEIIESMTHAVVASIDAPIDSVRVILNEVAAHDTGIGGAPAAALTSPGTGQGLAISVVQAFLIAGRSDAQKRRLIAALTDVMAELPGAARSAVRIIIKDIPNTDFGLAGKTAQSLGRGVGRGAMEAARMR</sequence>
<evidence type="ECO:0000259" key="3">
    <source>
        <dbReference type="Pfam" id="PF01361"/>
    </source>
</evidence>
<evidence type="ECO:0000256" key="1">
    <source>
        <dbReference type="ARBA" id="ARBA00006723"/>
    </source>
</evidence>
<dbReference type="AlphaFoldDB" id="A0A411X7J7"/>
<dbReference type="PANTHER" id="PTHR35530:SF1">
    <property type="entry name" value="2-HYDROXYMUCONATE TAUTOMERASE"/>
    <property type="match status" value="1"/>
</dbReference>
<evidence type="ECO:0000256" key="2">
    <source>
        <dbReference type="ARBA" id="ARBA00023235"/>
    </source>
</evidence>
<dbReference type="EMBL" id="CP036401">
    <property type="protein sequence ID" value="QBI04902.1"/>
    <property type="molecule type" value="Genomic_DNA"/>
</dbReference>
<accession>A0A411X7J7</accession>
<proteinExistence type="inferred from homology"/>
<gene>
    <name evidence="5" type="ORF">EYF70_07985</name>
    <name evidence="4" type="ORF">GCM10007387_10530</name>
</gene>
<comment type="similarity">
    <text evidence="1">Belongs to the 4-oxalocrotonate tautomerase family.</text>
</comment>